<keyword evidence="4 6" id="KW-1133">Transmembrane helix</keyword>
<dbReference type="AlphaFoldDB" id="A0A2B7XW94"/>
<evidence type="ECO:0000256" key="1">
    <source>
        <dbReference type="ARBA" id="ARBA00004141"/>
    </source>
</evidence>
<evidence type="ECO:0000256" key="2">
    <source>
        <dbReference type="ARBA" id="ARBA00007520"/>
    </source>
</evidence>
<dbReference type="InterPro" id="IPR036259">
    <property type="entry name" value="MFS_trans_sf"/>
</dbReference>
<gene>
    <name evidence="7" type="ORF">AJ79_03777</name>
</gene>
<dbReference type="PANTHER" id="PTHR23501:SF102">
    <property type="entry name" value="DRUG TRANSPORTER, PUTATIVE (AFU_ORTHOLOGUE AFUA_3G08530)-RELATED"/>
    <property type="match status" value="1"/>
</dbReference>
<name>A0A2B7XW94_9EURO</name>
<comment type="subcellular location">
    <subcellularLocation>
        <location evidence="1">Membrane</location>
        <topology evidence="1">Multi-pass membrane protein</topology>
    </subcellularLocation>
</comment>
<comment type="similarity">
    <text evidence="2">Belongs to the major facilitator superfamily. TCR/Tet family.</text>
</comment>
<comment type="caution">
    <text evidence="7">The sequence shown here is derived from an EMBL/GenBank/DDBJ whole genome shotgun (WGS) entry which is preliminary data.</text>
</comment>
<feature type="transmembrane region" description="Helical" evidence="6">
    <location>
        <begin position="35"/>
        <end position="54"/>
    </location>
</feature>
<evidence type="ECO:0008006" key="9">
    <source>
        <dbReference type="Google" id="ProtNLM"/>
    </source>
</evidence>
<dbReference type="Gene3D" id="1.20.1250.20">
    <property type="entry name" value="MFS general substrate transporter like domains"/>
    <property type="match status" value="1"/>
</dbReference>
<proteinExistence type="inferred from homology"/>
<dbReference type="GO" id="GO:0022857">
    <property type="term" value="F:transmembrane transporter activity"/>
    <property type="evidence" value="ECO:0007669"/>
    <property type="project" value="TreeGrafter"/>
</dbReference>
<evidence type="ECO:0000256" key="3">
    <source>
        <dbReference type="ARBA" id="ARBA00022692"/>
    </source>
</evidence>
<evidence type="ECO:0000256" key="6">
    <source>
        <dbReference type="SAM" id="Phobius"/>
    </source>
</evidence>
<organism evidence="7 8">
    <name type="scientific">Helicocarpus griseus UAMH5409</name>
    <dbReference type="NCBI Taxonomy" id="1447875"/>
    <lineage>
        <taxon>Eukaryota</taxon>
        <taxon>Fungi</taxon>
        <taxon>Dikarya</taxon>
        <taxon>Ascomycota</taxon>
        <taxon>Pezizomycotina</taxon>
        <taxon>Eurotiomycetes</taxon>
        <taxon>Eurotiomycetidae</taxon>
        <taxon>Onygenales</taxon>
        <taxon>Ajellomycetaceae</taxon>
        <taxon>Helicocarpus</taxon>
    </lineage>
</organism>
<sequence length="89" mass="9150">MLHLGSKTSLNALIIALTVSSNPIQHGDSTSTKTLSQLAVLLAALDGTIVATALPSITEELKNADGYAWVGSAYLLAVTAFLPIWGGAL</sequence>
<evidence type="ECO:0000313" key="7">
    <source>
        <dbReference type="EMBL" id="PGH13219.1"/>
    </source>
</evidence>
<keyword evidence="8" id="KW-1185">Reference proteome</keyword>
<feature type="transmembrane region" description="Helical" evidence="6">
    <location>
        <begin position="66"/>
        <end position="86"/>
    </location>
</feature>
<dbReference type="OrthoDB" id="10021397at2759"/>
<keyword evidence="5 6" id="KW-0472">Membrane</keyword>
<dbReference type="SUPFAM" id="SSF103473">
    <property type="entry name" value="MFS general substrate transporter"/>
    <property type="match status" value="1"/>
</dbReference>
<evidence type="ECO:0000313" key="8">
    <source>
        <dbReference type="Proteomes" id="UP000223968"/>
    </source>
</evidence>
<protein>
    <recommendedName>
        <fullName evidence="9">Major facilitator superfamily (MFS) profile domain-containing protein</fullName>
    </recommendedName>
</protein>
<reference evidence="7 8" key="1">
    <citation type="submission" date="2017-10" db="EMBL/GenBank/DDBJ databases">
        <title>Comparative genomics in systemic dimorphic fungi from Ajellomycetaceae.</title>
        <authorList>
            <person name="Munoz J.F."/>
            <person name="Mcewen J.G."/>
            <person name="Clay O.K."/>
            <person name="Cuomo C.A."/>
        </authorList>
    </citation>
    <scope>NUCLEOTIDE SEQUENCE [LARGE SCALE GENOMIC DNA]</scope>
    <source>
        <strain evidence="7 8">UAMH5409</strain>
    </source>
</reference>
<evidence type="ECO:0000256" key="5">
    <source>
        <dbReference type="ARBA" id="ARBA00023136"/>
    </source>
</evidence>
<dbReference type="Proteomes" id="UP000223968">
    <property type="component" value="Unassembled WGS sequence"/>
</dbReference>
<keyword evidence="3 6" id="KW-0812">Transmembrane</keyword>
<dbReference type="PANTHER" id="PTHR23501">
    <property type="entry name" value="MAJOR FACILITATOR SUPERFAMILY"/>
    <property type="match status" value="1"/>
</dbReference>
<dbReference type="GO" id="GO:0005886">
    <property type="term" value="C:plasma membrane"/>
    <property type="evidence" value="ECO:0007669"/>
    <property type="project" value="TreeGrafter"/>
</dbReference>
<accession>A0A2B7XW94</accession>
<evidence type="ECO:0000256" key="4">
    <source>
        <dbReference type="ARBA" id="ARBA00022989"/>
    </source>
</evidence>
<dbReference type="EMBL" id="PDNB01000048">
    <property type="protein sequence ID" value="PGH13219.1"/>
    <property type="molecule type" value="Genomic_DNA"/>
</dbReference>